<sequence>MKIFAHRGSSGTHPENTLAAFQAAADLPITGVEVDVHLTKDGEMVVIHDEEINRTTNGRGYVKDMTLAQLKKYDCGSWFSEEWSGERIPTLEEVFDIFAETDHILNIELKSDIFPYDSLMSQVLELAEKKGLTDRILLSSFNHEDIQKACRETSVPAAILTFGVYVDVYDYARIIGTKRLHVTLPSAFRKMTTDALRKGAIVYAYTVNDLQYAKELKQIGIHGIFTDYPEFMMKELE</sequence>
<keyword evidence="3" id="KW-1185">Reference proteome</keyword>
<dbReference type="OrthoDB" id="384721at2"/>
<protein>
    <submittedName>
        <fullName evidence="2">Glycerophosphodiester phosphodiesterase</fullName>
    </submittedName>
</protein>
<comment type="caution">
    <text evidence="2">The sequence shown here is derived from an EMBL/GenBank/DDBJ whole genome shotgun (WGS) entry which is preliminary data.</text>
</comment>
<dbReference type="Gene3D" id="3.20.20.190">
    <property type="entry name" value="Phosphatidylinositol (PI) phosphodiesterase"/>
    <property type="match status" value="1"/>
</dbReference>
<proteinExistence type="predicted"/>
<dbReference type="GO" id="GO:0008081">
    <property type="term" value="F:phosphoric diester hydrolase activity"/>
    <property type="evidence" value="ECO:0007669"/>
    <property type="project" value="InterPro"/>
</dbReference>
<dbReference type="PANTHER" id="PTHR46211">
    <property type="entry name" value="GLYCEROPHOSPHORYL DIESTER PHOSPHODIESTERASE"/>
    <property type="match status" value="1"/>
</dbReference>
<evidence type="ECO:0000259" key="1">
    <source>
        <dbReference type="PROSITE" id="PS51704"/>
    </source>
</evidence>
<dbReference type="CDD" id="cd08563">
    <property type="entry name" value="GDPD_TtGDE_like"/>
    <property type="match status" value="1"/>
</dbReference>
<organism evidence="2 3">
    <name type="scientific">Planococcus salinus</name>
    <dbReference type="NCBI Taxonomy" id="1848460"/>
    <lineage>
        <taxon>Bacteria</taxon>
        <taxon>Bacillati</taxon>
        <taxon>Bacillota</taxon>
        <taxon>Bacilli</taxon>
        <taxon>Bacillales</taxon>
        <taxon>Caryophanaceae</taxon>
        <taxon>Planococcus</taxon>
    </lineage>
</organism>
<evidence type="ECO:0000313" key="2">
    <source>
        <dbReference type="EMBL" id="RNF40099.1"/>
    </source>
</evidence>
<dbReference type="InterPro" id="IPR017946">
    <property type="entry name" value="PLC-like_Pdiesterase_TIM-brl"/>
</dbReference>
<dbReference type="PROSITE" id="PS51704">
    <property type="entry name" value="GP_PDE"/>
    <property type="match status" value="1"/>
</dbReference>
<dbReference type="PANTHER" id="PTHR46211:SF1">
    <property type="entry name" value="GLYCEROPHOSPHODIESTER PHOSPHODIESTERASE, CYTOPLASMIC"/>
    <property type="match status" value="1"/>
</dbReference>
<dbReference type="Proteomes" id="UP000275473">
    <property type="component" value="Unassembled WGS sequence"/>
</dbReference>
<name>A0A3M8P8R7_9BACL</name>
<dbReference type="RefSeq" id="WP_123164608.1">
    <property type="nucleotide sequence ID" value="NZ_RIAX01000003.1"/>
</dbReference>
<dbReference type="EMBL" id="RIAX01000003">
    <property type="protein sequence ID" value="RNF40099.1"/>
    <property type="molecule type" value="Genomic_DNA"/>
</dbReference>
<feature type="domain" description="GP-PDE" evidence="1">
    <location>
        <begin position="1"/>
        <end position="236"/>
    </location>
</feature>
<dbReference type="AlphaFoldDB" id="A0A3M8P8R7"/>
<evidence type="ECO:0000313" key="3">
    <source>
        <dbReference type="Proteomes" id="UP000275473"/>
    </source>
</evidence>
<dbReference type="SUPFAM" id="SSF51695">
    <property type="entry name" value="PLC-like phosphodiesterases"/>
    <property type="match status" value="1"/>
</dbReference>
<reference evidence="2 3" key="1">
    <citation type="journal article" date="2018" name="Int. J. Syst. Evol. Microbiol.">
        <title>Planococcus salinus sp. nov., a moderately halophilic bacterium isolated from a saline-alkali soil.</title>
        <authorList>
            <person name="Gan L."/>
        </authorList>
    </citation>
    <scope>NUCLEOTIDE SEQUENCE [LARGE SCALE GENOMIC DNA]</scope>
    <source>
        <strain evidence="2 3">LCB217</strain>
    </source>
</reference>
<dbReference type="InterPro" id="IPR030395">
    <property type="entry name" value="GP_PDE_dom"/>
</dbReference>
<gene>
    <name evidence="2" type="ORF">EEX84_05530</name>
</gene>
<dbReference type="GO" id="GO:0006629">
    <property type="term" value="P:lipid metabolic process"/>
    <property type="evidence" value="ECO:0007669"/>
    <property type="project" value="InterPro"/>
</dbReference>
<accession>A0A3M8P8R7</accession>
<dbReference type="Pfam" id="PF03009">
    <property type="entry name" value="GDPD"/>
    <property type="match status" value="1"/>
</dbReference>